<reference evidence="3 4" key="1">
    <citation type="journal article" date="2007" name="Science">
        <title>The Fusarium graminearum genome reveals a link between localized polymorphism and pathogen specialization.</title>
        <authorList>
            <person name="Cuomo C.A."/>
            <person name="Gueldener U."/>
            <person name="Xu J.-R."/>
            <person name="Trail F."/>
            <person name="Turgeon B.G."/>
            <person name="Di Pietro A."/>
            <person name="Walton J.D."/>
            <person name="Ma L.-J."/>
            <person name="Baker S.E."/>
            <person name="Rep M."/>
            <person name="Adam G."/>
            <person name="Antoniw J."/>
            <person name="Baldwin T."/>
            <person name="Calvo S.E."/>
            <person name="Chang Y.-L."/>
            <person name="DeCaprio D."/>
            <person name="Gale L.R."/>
            <person name="Gnerre S."/>
            <person name="Goswami R.S."/>
            <person name="Hammond-Kosack K."/>
            <person name="Harris L.J."/>
            <person name="Hilburn K."/>
            <person name="Kennell J.C."/>
            <person name="Kroken S."/>
            <person name="Magnuson J.K."/>
            <person name="Mannhaupt G."/>
            <person name="Mauceli E.W."/>
            <person name="Mewes H.-W."/>
            <person name="Mitterbauer R."/>
            <person name="Muehlbauer G."/>
            <person name="Muensterkoetter M."/>
            <person name="Nelson D."/>
            <person name="O'Donnell K."/>
            <person name="Ouellet T."/>
            <person name="Qi W."/>
            <person name="Quesneville H."/>
            <person name="Roncero M.I.G."/>
            <person name="Seong K.-Y."/>
            <person name="Tetko I.V."/>
            <person name="Urban M."/>
            <person name="Waalwijk C."/>
            <person name="Ward T.J."/>
            <person name="Yao J."/>
            <person name="Birren B.W."/>
            <person name="Kistler H.C."/>
        </authorList>
    </citation>
    <scope>NUCLEOTIDE SEQUENCE [LARGE SCALE GENOMIC DNA]</scope>
    <source>
        <strain evidence="4">ATCC MYA-4620 / CBS 123657 / FGSC 9075 / NRRL 31084 / PH-1</strain>
        <strain evidence="3">PH-1 / ATCC MYA-4620 / FGSC 9075 / NRRL 31084</strain>
    </source>
</reference>
<dbReference type="EnsemblFungi" id="CEF77224">
    <property type="protein sequence ID" value="CEF77224"/>
    <property type="gene ID" value="FGRRES_16968"/>
</dbReference>
<keyword evidence="4" id="KW-1185">Reference proteome</keyword>
<accession>A0A0E0S149</accession>
<feature type="compositionally biased region" description="Basic and acidic residues" evidence="1">
    <location>
        <begin position="384"/>
        <end position="397"/>
    </location>
</feature>
<evidence type="ECO:0000256" key="1">
    <source>
        <dbReference type="SAM" id="MobiDB-lite"/>
    </source>
</evidence>
<feature type="region of interest" description="Disordered" evidence="1">
    <location>
        <begin position="377"/>
        <end position="397"/>
    </location>
</feature>
<evidence type="ECO:0000313" key="4">
    <source>
        <dbReference type="Proteomes" id="UP000070720"/>
    </source>
</evidence>
<sequence>MASPYANVGQPQAYQEYHSEPRPGDKLPPLGCSKGGHIHLVPGEVYCRWRHPVTGVLCKSADRYDSLELEEHYRFDHGCKVAPDDRPLFGETDGKPHRQAIQWYADMLQGRMPSWPPAREQDCQDNNSDNTRLKREVGMQDSGETRIQQKDDVEQNHFPDVSQNRQASWSGKEKQPLYLKMEDLPLGTQEESDRHSAIRLCTLFNQHQSSMPPRVRSSLLHLLKTGQFQHNSQSIFQPFKHQLSIHMYDEEEGQANWINVTYERWFILIGVYGWSMLRDYADGIRKAVVMRYGEPLDGDLTFKNSSDNSGSIVRPFLSQLADEVSIWGPMTRQLEQMIRQQEQTIRTQDSLIRNLQAMSSDQQKQIDKLNAIVGVQSRTGSRGKVNDGDRDADDKNRETLAPLRTRGGALRNMTGHLTEVTKSRKRVRRD</sequence>
<reference evidence="3 4" key="2">
    <citation type="journal article" date="2010" name="Nature">
        <title>Comparative genomics reveals mobile pathogenicity chromosomes in Fusarium.</title>
        <authorList>
            <person name="Ma L.J."/>
            <person name="van der Does H.C."/>
            <person name="Borkovich K.A."/>
            <person name="Coleman J.J."/>
            <person name="Daboussi M.J."/>
            <person name="Di Pietro A."/>
            <person name="Dufresne M."/>
            <person name="Freitag M."/>
            <person name="Grabherr M."/>
            <person name="Henrissat B."/>
            <person name="Houterman P.M."/>
            <person name="Kang S."/>
            <person name="Shim W.B."/>
            <person name="Woloshuk C."/>
            <person name="Xie X."/>
            <person name="Xu J.R."/>
            <person name="Antoniw J."/>
            <person name="Baker S.E."/>
            <person name="Bluhm B.H."/>
            <person name="Breakspear A."/>
            <person name="Brown D.W."/>
            <person name="Butchko R.A."/>
            <person name="Chapman S."/>
            <person name="Coulson R."/>
            <person name="Coutinho P.M."/>
            <person name="Danchin E.G."/>
            <person name="Diener A."/>
            <person name="Gale L.R."/>
            <person name="Gardiner D.M."/>
            <person name="Goff S."/>
            <person name="Hammond-Kosack K.E."/>
            <person name="Hilburn K."/>
            <person name="Hua-Van A."/>
            <person name="Jonkers W."/>
            <person name="Kazan K."/>
            <person name="Kodira C.D."/>
            <person name="Koehrsen M."/>
            <person name="Kumar L."/>
            <person name="Lee Y.H."/>
            <person name="Li L."/>
            <person name="Manners J.M."/>
            <person name="Miranda-Saavedra D."/>
            <person name="Mukherjee M."/>
            <person name="Park G."/>
            <person name="Park J."/>
            <person name="Park S.Y."/>
            <person name="Proctor R.H."/>
            <person name="Regev A."/>
            <person name="Ruiz-Roldan M.C."/>
            <person name="Sain D."/>
            <person name="Sakthikumar S."/>
            <person name="Sykes S."/>
            <person name="Schwartz D.C."/>
            <person name="Turgeon B.G."/>
            <person name="Wapinski I."/>
            <person name="Yoder O."/>
            <person name="Young S."/>
            <person name="Zeng Q."/>
            <person name="Zhou S."/>
            <person name="Galagan J."/>
            <person name="Cuomo C.A."/>
            <person name="Kistler H.C."/>
            <person name="Rep M."/>
        </authorList>
    </citation>
    <scope>GENOME REANNOTATION</scope>
    <source>
        <strain evidence="4">ATCC MYA-4620 / CBS 123657 / FGSC 9075 / NRRL 31084 / PH-1</strain>
        <strain evidence="3">PH-1 / ATCC MYA-4620 / FGSC 9075 / NRRL 31084</strain>
    </source>
</reference>
<feature type="region of interest" description="Disordered" evidence="1">
    <location>
        <begin position="1"/>
        <end position="30"/>
    </location>
</feature>
<dbReference type="VEuPathDB" id="FungiDB:FGRAMPH1_01G10843"/>
<dbReference type="Proteomes" id="UP000070720">
    <property type="component" value="Chromosome 2"/>
</dbReference>
<dbReference type="InParanoid" id="A0A098DE58"/>
<dbReference type="EMBL" id="HG970333">
    <property type="protein sequence ID" value="CEF77224.1"/>
    <property type="molecule type" value="Genomic_DNA"/>
</dbReference>
<reference evidence="2 4" key="3">
    <citation type="journal article" date="2015" name="BMC Genomics">
        <title>The completed genome sequence of the pathogenic ascomycete fungus Fusarium graminearum.</title>
        <authorList>
            <person name="King R."/>
            <person name="Urban M."/>
            <person name="Hammond-Kosack M.C."/>
            <person name="Hassani-Pak K."/>
            <person name="Hammond-Kosack K.E."/>
        </authorList>
    </citation>
    <scope>NUCLEOTIDE SEQUENCE [LARGE SCALE GENOMIC DNA]</scope>
    <source>
        <strain evidence="4">ATCC MYA-4620 / CBS 123657 / FGSC 9075 / NRRL 31084 / PH-1</strain>
        <strain evidence="2">PH-1</strain>
    </source>
</reference>
<dbReference type="eggNOG" id="ENOG502RMHW">
    <property type="taxonomic scope" value="Eukaryota"/>
</dbReference>
<accession>A0A098DE58</accession>
<dbReference type="AlphaFoldDB" id="A0A098DE58"/>
<protein>
    <submittedName>
        <fullName evidence="2">Chromosome 2, complete genome</fullName>
    </submittedName>
</protein>
<evidence type="ECO:0000313" key="2">
    <source>
        <dbReference type="EMBL" id="CEF77224.1"/>
    </source>
</evidence>
<reference evidence="3" key="4">
    <citation type="submission" date="2017-01" db="UniProtKB">
        <authorList>
            <consortium name="EnsemblFungi"/>
        </authorList>
    </citation>
    <scope>IDENTIFICATION</scope>
    <source>
        <strain evidence="3">PH-1 / ATCC MYA-4620 / FGSC 9075 / NRRL 31084</strain>
    </source>
</reference>
<name>A0A098DE58_GIBZE</name>
<gene>
    <name evidence="2" type="ORF">FGRAMPH1_01T10843</name>
</gene>
<organism evidence="2 4">
    <name type="scientific">Gibberella zeae (strain ATCC MYA-4620 / CBS 123657 / FGSC 9075 / NRRL 31084 / PH-1)</name>
    <name type="common">Wheat head blight fungus</name>
    <name type="synonym">Fusarium graminearum</name>
    <dbReference type="NCBI Taxonomy" id="229533"/>
    <lineage>
        <taxon>Eukaryota</taxon>
        <taxon>Fungi</taxon>
        <taxon>Dikarya</taxon>
        <taxon>Ascomycota</taxon>
        <taxon>Pezizomycotina</taxon>
        <taxon>Sordariomycetes</taxon>
        <taxon>Hypocreomycetidae</taxon>
        <taxon>Hypocreales</taxon>
        <taxon>Nectriaceae</taxon>
        <taxon>Fusarium</taxon>
    </lineage>
</organism>
<proteinExistence type="predicted"/>
<evidence type="ECO:0000313" key="3">
    <source>
        <dbReference type="EnsemblFungi" id="CEF77224"/>
    </source>
</evidence>